<sequence>RPVDLRELVGVVVFAPARAALAVVWGAHPGQRPPPAPPAPISPGSGCDPVIADALAYAGPIKQILDLLSAEEFVPAEAQDIMRPVSDGLEAAQQLGPPLERLLSESWDSLASLGAAHSIAEVGRTMGALGESAAEIARVTAVAAEIVVRGTVEVIGIVQQFLARAAAMGPALLTPPGQAGLLGLAAEHLTRGIQVAERVQTELRVPTAEMRAIAAGIPPAPRMPGTVGAGSGTGGAIDATMVAYTESGPDAVFAAGGGAGGAVFAAGGGADGAGGGSFDGGSFDSGSSGVAAESAAESGFVPGTAGFGDAGSGVIGGGTEVTLPDGSVVTAPNEQAAGAVRNALSQQGVPYVWGGTSPGQGLDCSGLTQWAYGDAGVEIPRLAQEQGVGVQVSPQDVLPGDLLVWDGHVAMYIGNGQIVEAGDPVAVSGLRTDNIGMSFHGFYRPTG</sequence>
<dbReference type="InterPro" id="IPR038765">
    <property type="entry name" value="Papain-like_cys_pep_sf"/>
</dbReference>
<accession>A0AAE4U7C3</accession>
<name>A0AAE4U7C3_9ACTN</name>
<proteinExistence type="inferred from homology"/>
<comment type="similarity">
    <text evidence="1">Belongs to the peptidase C40 family.</text>
</comment>
<dbReference type="InterPro" id="IPR000064">
    <property type="entry name" value="NLP_P60_dom"/>
</dbReference>
<evidence type="ECO:0000256" key="3">
    <source>
        <dbReference type="ARBA" id="ARBA00022801"/>
    </source>
</evidence>
<keyword evidence="4" id="KW-0788">Thiol protease</keyword>
<dbReference type="PANTHER" id="PTHR47359">
    <property type="entry name" value="PEPTIDOGLYCAN DL-ENDOPEPTIDASE CWLO"/>
    <property type="match status" value="1"/>
</dbReference>
<comment type="caution">
    <text evidence="6">The sequence shown here is derived from an EMBL/GenBank/DDBJ whole genome shotgun (WGS) entry which is preliminary data.</text>
</comment>
<dbReference type="GO" id="GO:0008234">
    <property type="term" value="F:cysteine-type peptidase activity"/>
    <property type="evidence" value="ECO:0007669"/>
    <property type="project" value="UniProtKB-KW"/>
</dbReference>
<evidence type="ECO:0000313" key="7">
    <source>
        <dbReference type="Proteomes" id="UP001185873"/>
    </source>
</evidence>
<evidence type="ECO:0000256" key="4">
    <source>
        <dbReference type="ARBA" id="ARBA00022807"/>
    </source>
</evidence>
<evidence type="ECO:0000256" key="1">
    <source>
        <dbReference type="ARBA" id="ARBA00007074"/>
    </source>
</evidence>
<feature type="non-terminal residue" evidence="6">
    <location>
        <position position="1"/>
    </location>
</feature>
<dbReference type="PROSITE" id="PS51935">
    <property type="entry name" value="NLPC_P60"/>
    <property type="match status" value="1"/>
</dbReference>
<dbReference type="EMBL" id="JAWLKJ010000005">
    <property type="protein sequence ID" value="MDV6300854.1"/>
    <property type="molecule type" value="Genomic_DNA"/>
</dbReference>
<dbReference type="PANTHER" id="PTHR47359:SF3">
    <property type="entry name" value="NLP_P60 DOMAIN-CONTAINING PROTEIN-RELATED"/>
    <property type="match status" value="1"/>
</dbReference>
<organism evidence="6 7">
    <name type="scientific">Dietzia maris</name>
    <dbReference type="NCBI Taxonomy" id="37915"/>
    <lineage>
        <taxon>Bacteria</taxon>
        <taxon>Bacillati</taxon>
        <taxon>Actinomycetota</taxon>
        <taxon>Actinomycetes</taxon>
        <taxon>Mycobacteriales</taxon>
        <taxon>Dietziaceae</taxon>
        <taxon>Dietzia</taxon>
    </lineage>
</organism>
<evidence type="ECO:0000256" key="2">
    <source>
        <dbReference type="ARBA" id="ARBA00022670"/>
    </source>
</evidence>
<dbReference type="Proteomes" id="UP001185873">
    <property type="component" value="Unassembled WGS sequence"/>
</dbReference>
<dbReference type="Gene3D" id="3.90.1720.10">
    <property type="entry name" value="endopeptidase domain like (from Nostoc punctiforme)"/>
    <property type="match status" value="1"/>
</dbReference>
<evidence type="ECO:0000259" key="5">
    <source>
        <dbReference type="PROSITE" id="PS51935"/>
    </source>
</evidence>
<dbReference type="Pfam" id="PF00877">
    <property type="entry name" value="NLPC_P60"/>
    <property type="match status" value="1"/>
</dbReference>
<dbReference type="SUPFAM" id="SSF54001">
    <property type="entry name" value="Cysteine proteinases"/>
    <property type="match status" value="1"/>
</dbReference>
<feature type="domain" description="NlpC/P60" evidence="5">
    <location>
        <begin position="333"/>
        <end position="447"/>
    </location>
</feature>
<gene>
    <name evidence="6" type="ORF">R3P82_17220</name>
</gene>
<keyword evidence="3" id="KW-0378">Hydrolase</keyword>
<reference evidence="6" key="1">
    <citation type="submission" date="2023-10" db="EMBL/GenBank/DDBJ databases">
        <title>Development of a sustainable strategy for remediation of hydrocarbon-contaminated territories based on the waste exchange concept.</title>
        <authorList>
            <person name="Krivoruchko A."/>
        </authorList>
    </citation>
    <scope>NUCLEOTIDE SEQUENCE</scope>
    <source>
        <strain evidence="6">IEGM 1175</strain>
    </source>
</reference>
<dbReference type="AlphaFoldDB" id="A0AAE4U7C3"/>
<keyword evidence="2" id="KW-0645">Protease</keyword>
<evidence type="ECO:0000313" key="6">
    <source>
        <dbReference type="EMBL" id="MDV6300854.1"/>
    </source>
</evidence>
<dbReference type="GO" id="GO:0006508">
    <property type="term" value="P:proteolysis"/>
    <property type="evidence" value="ECO:0007669"/>
    <property type="project" value="UniProtKB-KW"/>
</dbReference>
<protein>
    <submittedName>
        <fullName evidence="6">C40 family peptidase</fullName>
    </submittedName>
</protein>
<dbReference type="InterPro" id="IPR051794">
    <property type="entry name" value="PG_Endopeptidase_C40"/>
</dbReference>
<dbReference type="RefSeq" id="WP_317471314.1">
    <property type="nucleotide sequence ID" value="NZ_JAWLKJ010000005.1"/>
</dbReference>